<name>A0A642USS3_DIURU</name>
<evidence type="ECO:0000313" key="3">
    <source>
        <dbReference type="Proteomes" id="UP000449547"/>
    </source>
</evidence>
<feature type="compositionally biased region" description="Low complexity" evidence="1">
    <location>
        <begin position="27"/>
        <end position="44"/>
    </location>
</feature>
<organism evidence="2 3">
    <name type="scientific">Diutina rugosa</name>
    <name type="common">Yeast</name>
    <name type="synonym">Candida rugosa</name>
    <dbReference type="NCBI Taxonomy" id="5481"/>
    <lineage>
        <taxon>Eukaryota</taxon>
        <taxon>Fungi</taxon>
        <taxon>Dikarya</taxon>
        <taxon>Ascomycota</taxon>
        <taxon>Saccharomycotina</taxon>
        <taxon>Pichiomycetes</taxon>
        <taxon>Debaryomycetaceae</taxon>
        <taxon>Diutina</taxon>
    </lineage>
</organism>
<proteinExistence type="predicted"/>
<feature type="region of interest" description="Disordered" evidence="1">
    <location>
        <begin position="1"/>
        <end position="109"/>
    </location>
</feature>
<dbReference type="OrthoDB" id="4018477at2759"/>
<protein>
    <submittedName>
        <fullName evidence="2">Uncharacterized protein</fullName>
    </submittedName>
</protein>
<feature type="compositionally biased region" description="Low complexity" evidence="1">
    <location>
        <begin position="216"/>
        <end position="253"/>
    </location>
</feature>
<dbReference type="RefSeq" id="XP_034013443.1">
    <property type="nucleotide sequence ID" value="XM_034154343.1"/>
</dbReference>
<evidence type="ECO:0000256" key="1">
    <source>
        <dbReference type="SAM" id="MobiDB-lite"/>
    </source>
</evidence>
<gene>
    <name evidence="2" type="ORF">DIURU_001764</name>
</gene>
<feature type="compositionally biased region" description="Polar residues" evidence="1">
    <location>
        <begin position="285"/>
        <end position="298"/>
    </location>
</feature>
<dbReference type="AlphaFoldDB" id="A0A642USS3"/>
<dbReference type="VEuPathDB" id="FungiDB:DIURU_001764"/>
<accession>A0A642USS3</accession>
<comment type="caution">
    <text evidence="2">The sequence shown here is derived from an EMBL/GenBank/DDBJ whole genome shotgun (WGS) entry which is preliminary data.</text>
</comment>
<dbReference type="Proteomes" id="UP000449547">
    <property type="component" value="Unassembled WGS sequence"/>
</dbReference>
<evidence type="ECO:0000313" key="2">
    <source>
        <dbReference type="EMBL" id="KAA8904928.1"/>
    </source>
</evidence>
<dbReference type="EMBL" id="SWFT01000051">
    <property type="protein sequence ID" value="KAA8904928.1"/>
    <property type="molecule type" value="Genomic_DNA"/>
</dbReference>
<sequence>MTRVALAPIKDSQLNSAPNTPLRKQPKVSASSTPVVKPVVKPSSLFRTSPRKSPTKLSVFRSPHSQRVDKAAGQLRRQLQMAVSRVKASAPPSASSTPAPLTRPSSAPTVSTLAALARASPTRRHSRPKVSLTSIARRRLRIYRVKKTSSFYQSSSSPSRLPLTGAKVSLPRIACHDMDHQRFILPYAAAAASAAGAQPLPSINIILKTPIRNAQGRAPAPGASMARSRSASSGASAVAPRDASSSSAASTEDTTIDDDDTTIANVTATGDDSAVKRAERRRPVLTSSPLQNPLGTPSSFSVAKSLLQLAGNM</sequence>
<dbReference type="GeneID" id="54780417"/>
<feature type="compositionally biased region" description="Low complexity" evidence="1">
    <location>
        <begin position="88"/>
        <end position="109"/>
    </location>
</feature>
<feature type="region of interest" description="Disordered" evidence="1">
    <location>
        <begin position="215"/>
        <end position="298"/>
    </location>
</feature>
<reference evidence="2 3" key="1">
    <citation type="submission" date="2019-07" db="EMBL/GenBank/DDBJ databases">
        <title>Genome assembly of two rare yeast pathogens: Diutina rugosa and Trichomonascus ciferrii.</title>
        <authorList>
            <person name="Mixao V."/>
            <person name="Saus E."/>
            <person name="Hansen A."/>
            <person name="Lass-Flor C."/>
            <person name="Gabaldon T."/>
        </authorList>
    </citation>
    <scope>NUCLEOTIDE SEQUENCE [LARGE SCALE GENOMIC DNA]</scope>
    <source>
        <strain evidence="2 3">CBS 613</strain>
    </source>
</reference>
<keyword evidence="3" id="KW-1185">Reference proteome</keyword>